<evidence type="ECO:0000313" key="1">
    <source>
        <dbReference type="EMBL" id="KAF9476086.1"/>
    </source>
</evidence>
<accession>A0A9P5YY98</accession>
<comment type="caution">
    <text evidence="1">The sequence shown here is derived from an EMBL/GenBank/DDBJ whole genome shotgun (WGS) entry which is preliminary data.</text>
</comment>
<keyword evidence="2" id="KW-1185">Reference proteome</keyword>
<organism evidence="1 2">
    <name type="scientific">Pholiota conissans</name>
    <dbReference type="NCBI Taxonomy" id="109636"/>
    <lineage>
        <taxon>Eukaryota</taxon>
        <taxon>Fungi</taxon>
        <taxon>Dikarya</taxon>
        <taxon>Basidiomycota</taxon>
        <taxon>Agaricomycotina</taxon>
        <taxon>Agaricomycetes</taxon>
        <taxon>Agaricomycetidae</taxon>
        <taxon>Agaricales</taxon>
        <taxon>Agaricineae</taxon>
        <taxon>Strophariaceae</taxon>
        <taxon>Pholiota</taxon>
    </lineage>
</organism>
<dbReference type="OrthoDB" id="3221235at2759"/>
<evidence type="ECO:0000313" key="2">
    <source>
        <dbReference type="Proteomes" id="UP000807469"/>
    </source>
</evidence>
<dbReference type="Proteomes" id="UP000807469">
    <property type="component" value="Unassembled WGS sequence"/>
</dbReference>
<gene>
    <name evidence="1" type="ORF">BDN70DRAFT_923529</name>
</gene>
<protein>
    <recommendedName>
        <fullName evidence="3">F-box domain-containing protein</fullName>
    </recommendedName>
</protein>
<sequence>MVKDGPYAVACLLEVEGTALEIVTENRRTRIYEVLQRKLGNEIILMLSEPIINSLPTEMLGEIFVRCLPDYPLEVRQPDPTTAPILLCHVCSLWRTIVFGTPSLWTCLYVLLPIRRLDSKHPTTWDPKHLLAMVEFMEWWRVRQGSDLGTTSICIKFPQEQDAFSEPVAEDVIKFIARCISSAKHIDIAHGFYFRLLLEAGLEFLNPRPNILIVNCGEKLNEHFMYIMPFEVNIPSTVRRLSIQIGSMPASYDWSFLSHLSLGVGIDSKIWHALIRGLLNLHYGDFHVAVPGLQEATYHIPHHTLPFLTSLRINFDNVYDREATEPPLVLLFHNLHLPKLNDLTLLSEHDEWRHPGPIGALFEVQNLLRSSPALKQVTLTPHFLCFGKFLHRQRRSGVNVMPLISLAPSISHLRLLLPFECNAKLSSWCDAFSHMHWFGFKRENTAVLMISVVVQTGSSISVGVVKAMIERRLKIFLMEFEGKTLSIGFAVSWDQEKKEEGLRAAGFFS</sequence>
<evidence type="ECO:0008006" key="3">
    <source>
        <dbReference type="Google" id="ProtNLM"/>
    </source>
</evidence>
<dbReference type="AlphaFoldDB" id="A0A9P5YY98"/>
<reference evidence="1" key="1">
    <citation type="submission" date="2020-11" db="EMBL/GenBank/DDBJ databases">
        <authorList>
            <consortium name="DOE Joint Genome Institute"/>
            <person name="Ahrendt S."/>
            <person name="Riley R."/>
            <person name="Andreopoulos W."/>
            <person name="Labutti K."/>
            <person name="Pangilinan J."/>
            <person name="Ruiz-Duenas F.J."/>
            <person name="Barrasa J.M."/>
            <person name="Sanchez-Garcia M."/>
            <person name="Camarero S."/>
            <person name="Miyauchi S."/>
            <person name="Serrano A."/>
            <person name="Linde D."/>
            <person name="Babiker R."/>
            <person name="Drula E."/>
            <person name="Ayuso-Fernandez I."/>
            <person name="Pacheco R."/>
            <person name="Padilla G."/>
            <person name="Ferreira P."/>
            <person name="Barriuso J."/>
            <person name="Kellner H."/>
            <person name="Castanera R."/>
            <person name="Alfaro M."/>
            <person name="Ramirez L."/>
            <person name="Pisabarro A.G."/>
            <person name="Kuo A."/>
            <person name="Tritt A."/>
            <person name="Lipzen A."/>
            <person name="He G."/>
            <person name="Yan M."/>
            <person name="Ng V."/>
            <person name="Cullen D."/>
            <person name="Martin F."/>
            <person name="Rosso M.-N."/>
            <person name="Henrissat B."/>
            <person name="Hibbett D."/>
            <person name="Martinez A.T."/>
            <person name="Grigoriev I.V."/>
        </authorList>
    </citation>
    <scope>NUCLEOTIDE SEQUENCE</scope>
    <source>
        <strain evidence="1">CIRM-BRFM 674</strain>
    </source>
</reference>
<proteinExistence type="predicted"/>
<dbReference type="EMBL" id="MU155307">
    <property type="protein sequence ID" value="KAF9476086.1"/>
    <property type="molecule type" value="Genomic_DNA"/>
</dbReference>
<name>A0A9P5YY98_9AGAR</name>